<dbReference type="InterPro" id="IPR036197">
    <property type="entry name" value="NarG-like_sf"/>
</dbReference>
<name>T1A105_9ZZZZ</name>
<evidence type="ECO:0000313" key="8">
    <source>
        <dbReference type="EMBL" id="EQD35510.1"/>
    </source>
</evidence>
<keyword evidence="6" id="KW-0472">Membrane</keyword>
<keyword evidence="6" id="KW-1133">Transmembrane helix</keyword>
<evidence type="ECO:0000256" key="5">
    <source>
        <dbReference type="ARBA" id="ARBA00023014"/>
    </source>
</evidence>
<evidence type="ECO:0000256" key="2">
    <source>
        <dbReference type="ARBA" id="ARBA00022723"/>
    </source>
</evidence>
<feature type="transmembrane region" description="Helical" evidence="6">
    <location>
        <begin position="41"/>
        <end position="69"/>
    </location>
</feature>
<dbReference type="SUPFAM" id="SSF54862">
    <property type="entry name" value="4Fe-4S ferredoxins"/>
    <property type="match status" value="1"/>
</dbReference>
<dbReference type="PANTHER" id="PTHR43255:SF1">
    <property type="entry name" value="IRON-SULFUR-BINDING OXIDOREDUCTASE FADF-RELATED"/>
    <property type="match status" value="1"/>
</dbReference>
<evidence type="ECO:0000256" key="1">
    <source>
        <dbReference type="ARBA" id="ARBA00022485"/>
    </source>
</evidence>
<evidence type="ECO:0000256" key="4">
    <source>
        <dbReference type="ARBA" id="ARBA00023004"/>
    </source>
</evidence>
<dbReference type="InterPro" id="IPR017900">
    <property type="entry name" value="4Fe4S_Fe_S_CS"/>
</dbReference>
<dbReference type="Gene3D" id="1.10.1060.10">
    <property type="entry name" value="Alpha-helical ferredoxin"/>
    <property type="match status" value="1"/>
</dbReference>
<dbReference type="GO" id="GO:0005886">
    <property type="term" value="C:plasma membrane"/>
    <property type="evidence" value="ECO:0007669"/>
    <property type="project" value="TreeGrafter"/>
</dbReference>
<protein>
    <recommendedName>
        <fullName evidence="7">4Fe-4S ferredoxin-type domain-containing protein</fullName>
    </recommendedName>
</protein>
<feature type="transmembrane region" description="Helical" evidence="6">
    <location>
        <begin position="90"/>
        <end position="109"/>
    </location>
</feature>
<evidence type="ECO:0000256" key="3">
    <source>
        <dbReference type="ARBA" id="ARBA00023002"/>
    </source>
</evidence>
<dbReference type="GO" id="GO:0046872">
    <property type="term" value="F:metal ion binding"/>
    <property type="evidence" value="ECO:0007669"/>
    <property type="project" value="UniProtKB-KW"/>
</dbReference>
<dbReference type="EMBL" id="AUZY01011278">
    <property type="protein sequence ID" value="EQD35510.1"/>
    <property type="molecule type" value="Genomic_DNA"/>
</dbReference>
<organism evidence="8">
    <name type="scientific">mine drainage metagenome</name>
    <dbReference type="NCBI Taxonomy" id="410659"/>
    <lineage>
        <taxon>unclassified sequences</taxon>
        <taxon>metagenomes</taxon>
        <taxon>ecological metagenomes</taxon>
    </lineage>
</organism>
<keyword evidence="6" id="KW-0812">Transmembrane</keyword>
<keyword evidence="2" id="KW-0479">Metal-binding</keyword>
<feature type="non-terminal residue" evidence="8">
    <location>
        <position position="256"/>
    </location>
</feature>
<gene>
    <name evidence="8" type="ORF">B1B_16911</name>
</gene>
<keyword evidence="1" id="KW-0004">4Fe-4S</keyword>
<dbReference type="AlphaFoldDB" id="T1A105"/>
<dbReference type="PANTHER" id="PTHR43255">
    <property type="entry name" value="IRON-SULFUR-BINDING OXIDOREDUCTASE FADF-RELATED-RELATED"/>
    <property type="match status" value="1"/>
</dbReference>
<reference evidence="8" key="2">
    <citation type="journal article" date="2014" name="ISME J.">
        <title>Microbial stratification in low pH oxic and suboxic macroscopic growths along an acid mine drainage.</title>
        <authorList>
            <person name="Mendez-Garcia C."/>
            <person name="Mesa V."/>
            <person name="Sprenger R.R."/>
            <person name="Richter M."/>
            <person name="Diez M.S."/>
            <person name="Solano J."/>
            <person name="Bargiela R."/>
            <person name="Golyshina O.V."/>
            <person name="Manteca A."/>
            <person name="Ramos J.L."/>
            <person name="Gallego J.R."/>
            <person name="Llorente I."/>
            <person name="Martins Dos Santos V.A."/>
            <person name="Jensen O.N."/>
            <person name="Pelaez A.I."/>
            <person name="Sanchez J."/>
            <person name="Ferrer M."/>
        </authorList>
    </citation>
    <scope>NUCLEOTIDE SEQUENCE</scope>
</reference>
<reference evidence="8" key="1">
    <citation type="submission" date="2013-08" db="EMBL/GenBank/DDBJ databases">
        <authorList>
            <person name="Mendez C."/>
            <person name="Richter M."/>
            <person name="Ferrer M."/>
            <person name="Sanchez J."/>
        </authorList>
    </citation>
    <scope>NUCLEOTIDE SEQUENCE</scope>
</reference>
<proteinExistence type="predicted"/>
<evidence type="ECO:0000256" key="6">
    <source>
        <dbReference type="SAM" id="Phobius"/>
    </source>
</evidence>
<dbReference type="SUPFAM" id="SSF103501">
    <property type="entry name" value="Respiratory nitrate reductase 1 gamma chain"/>
    <property type="match status" value="1"/>
</dbReference>
<feature type="transmembrane region" description="Helical" evidence="6">
    <location>
        <begin position="146"/>
        <end position="167"/>
    </location>
</feature>
<keyword evidence="4" id="KW-0408">Iron</keyword>
<dbReference type="Pfam" id="PF12797">
    <property type="entry name" value="Fer4_2"/>
    <property type="match status" value="1"/>
</dbReference>
<dbReference type="GO" id="GO:0016491">
    <property type="term" value="F:oxidoreductase activity"/>
    <property type="evidence" value="ECO:0007669"/>
    <property type="project" value="UniProtKB-KW"/>
</dbReference>
<dbReference type="Gene3D" id="1.20.950.20">
    <property type="entry name" value="Transmembrane di-heme cytochromes, Chain C"/>
    <property type="match status" value="1"/>
</dbReference>
<dbReference type="InterPro" id="IPR051460">
    <property type="entry name" value="HdrC_iron-sulfur_subunit"/>
</dbReference>
<dbReference type="PROSITE" id="PS00198">
    <property type="entry name" value="4FE4S_FER_1"/>
    <property type="match status" value="1"/>
</dbReference>
<feature type="transmembrane region" description="Helical" evidence="6">
    <location>
        <begin position="12"/>
        <end position="29"/>
    </location>
</feature>
<dbReference type="InterPro" id="IPR017896">
    <property type="entry name" value="4Fe4S_Fe-S-bd"/>
</dbReference>
<keyword evidence="3" id="KW-0560">Oxidoreductase</keyword>
<feature type="domain" description="4Fe-4S ferredoxin-type" evidence="7">
    <location>
        <begin position="219"/>
        <end position="249"/>
    </location>
</feature>
<dbReference type="InterPro" id="IPR009051">
    <property type="entry name" value="Helical_ferredxn"/>
</dbReference>
<sequence length="256" mass="28686">MFKRRLPGLAHAMTFWGFIILLFTIIEAYGDLFSRKFAIPFIGHTAVLGFLEDFFSVSILVALAVFTIIRFKHSPARKERGSRFFGSHTTAAWITLFMIALVVISLLYYRGAQTNVGEFPYGRWAFASYIIGRAFSGLGRTVNGDLVTAFLLLNITVIMAFLVFVTYSKHLHIFMAPANVITSRRPRALGPLYSTPSMDMEEVSEDTVFGAGHIEDFSWKQLLDLLTCTECGRCQAVCPAWNTGKPLSPKLMIMSL</sequence>
<evidence type="ECO:0000259" key="7">
    <source>
        <dbReference type="PROSITE" id="PS51379"/>
    </source>
</evidence>
<keyword evidence="5" id="KW-0411">Iron-sulfur</keyword>
<accession>T1A105</accession>
<dbReference type="GO" id="GO:0051539">
    <property type="term" value="F:4 iron, 4 sulfur cluster binding"/>
    <property type="evidence" value="ECO:0007669"/>
    <property type="project" value="UniProtKB-KW"/>
</dbReference>
<comment type="caution">
    <text evidence="8">The sequence shown here is derived from an EMBL/GenBank/DDBJ whole genome shotgun (WGS) entry which is preliminary data.</text>
</comment>
<dbReference type="PROSITE" id="PS51379">
    <property type="entry name" value="4FE4S_FER_2"/>
    <property type="match status" value="1"/>
</dbReference>